<dbReference type="SMART" id="SM00530">
    <property type="entry name" value="HTH_XRE"/>
    <property type="match status" value="1"/>
</dbReference>
<dbReference type="InterPro" id="IPR010982">
    <property type="entry name" value="Lambda_DNA-bd_dom_sf"/>
</dbReference>
<name>A0A562V2J7_9ACTN</name>
<sequence>MTAGDPELGALLKAQRRAAGLKLDTLARRLGYSRQYLSNMENGRRKIHPHVIVAYQQEVGDPMNRRELITGAAVSALAPTVAADLLRHGFLTAARSGRPTLDDWHGKLDAYGVAYMSQGASALQRTMAGDMVVLQQGIDTAGMWAVAAPMLAMFGKVSTNPSEAIEWYKLAAIAAERSKDHSVTVWVLGRAAIALGYEGAALPTALSFAERTIRAARERPSLGLLNALAGKAHIQALRGQRRDAVRTWEDARRIFDQAGSAEITSDFEVPPWRFAVYSSLLHARLGSGDADHWQSEVDRLVPETLPRFKTHAELHRGLSMVKSGDSRGGVAYARDALERLSAEKRSQSLRLMLSEIERAAVQAV</sequence>
<dbReference type="GO" id="GO:0003677">
    <property type="term" value="F:DNA binding"/>
    <property type="evidence" value="ECO:0007669"/>
    <property type="project" value="InterPro"/>
</dbReference>
<accession>A0A562V2J7</accession>
<comment type="caution">
    <text evidence="2">The sequence shown here is derived from an EMBL/GenBank/DDBJ whole genome shotgun (WGS) entry which is preliminary data.</text>
</comment>
<evidence type="ECO:0000313" key="2">
    <source>
        <dbReference type="EMBL" id="TWJ12088.1"/>
    </source>
</evidence>
<keyword evidence="3" id="KW-1185">Reference proteome</keyword>
<dbReference type="InterPro" id="IPR001387">
    <property type="entry name" value="Cro/C1-type_HTH"/>
</dbReference>
<dbReference type="Pfam" id="PF13560">
    <property type="entry name" value="HTH_31"/>
    <property type="match status" value="1"/>
</dbReference>
<proteinExistence type="predicted"/>
<evidence type="ECO:0000259" key="1">
    <source>
        <dbReference type="PROSITE" id="PS50943"/>
    </source>
</evidence>
<dbReference type="Proteomes" id="UP000321617">
    <property type="component" value="Unassembled WGS sequence"/>
</dbReference>
<dbReference type="Gene3D" id="1.10.260.40">
    <property type="entry name" value="lambda repressor-like DNA-binding domains"/>
    <property type="match status" value="1"/>
</dbReference>
<feature type="domain" description="HTH cro/C1-type" evidence="1">
    <location>
        <begin position="12"/>
        <end position="54"/>
    </location>
</feature>
<dbReference type="RefSeq" id="WP_147138920.1">
    <property type="nucleotide sequence ID" value="NZ_BAABIJ010000002.1"/>
</dbReference>
<gene>
    <name evidence="2" type="ORF">LX16_2836</name>
</gene>
<organism evidence="2 3">
    <name type="scientific">Stackebrandtia albiflava</name>
    <dbReference type="NCBI Taxonomy" id="406432"/>
    <lineage>
        <taxon>Bacteria</taxon>
        <taxon>Bacillati</taxon>
        <taxon>Actinomycetota</taxon>
        <taxon>Actinomycetes</taxon>
        <taxon>Glycomycetales</taxon>
        <taxon>Glycomycetaceae</taxon>
        <taxon>Stackebrandtia</taxon>
    </lineage>
</organism>
<reference evidence="2 3" key="1">
    <citation type="journal article" date="2013" name="Stand. Genomic Sci.">
        <title>Genomic Encyclopedia of Type Strains, Phase I: The one thousand microbial genomes (KMG-I) project.</title>
        <authorList>
            <person name="Kyrpides N.C."/>
            <person name="Woyke T."/>
            <person name="Eisen J.A."/>
            <person name="Garrity G."/>
            <person name="Lilburn T.G."/>
            <person name="Beck B.J."/>
            <person name="Whitman W.B."/>
            <person name="Hugenholtz P."/>
            <person name="Klenk H.P."/>
        </authorList>
    </citation>
    <scope>NUCLEOTIDE SEQUENCE [LARGE SCALE GENOMIC DNA]</scope>
    <source>
        <strain evidence="2 3">DSM 45044</strain>
    </source>
</reference>
<dbReference type="SUPFAM" id="SSF47413">
    <property type="entry name" value="lambda repressor-like DNA-binding domains"/>
    <property type="match status" value="1"/>
</dbReference>
<dbReference type="OrthoDB" id="3213425at2"/>
<dbReference type="AlphaFoldDB" id="A0A562V2J7"/>
<dbReference type="CDD" id="cd00093">
    <property type="entry name" value="HTH_XRE"/>
    <property type="match status" value="1"/>
</dbReference>
<dbReference type="PROSITE" id="PS50943">
    <property type="entry name" value="HTH_CROC1"/>
    <property type="match status" value="1"/>
</dbReference>
<evidence type="ECO:0000313" key="3">
    <source>
        <dbReference type="Proteomes" id="UP000321617"/>
    </source>
</evidence>
<protein>
    <submittedName>
        <fullName evidence="2">Helix-turn-helix protein</fullName>
    </submittedName>
</protein>
<dbReference type="EMBL" id="VLLL01000006">
    <property type="protein sequence ID" value="TWJ12088.1"/>
    <property type="molecule type" value="Genomic_DNA"/>
</dbReference>